<dbReference type="AlphaFoldDB" id="A0AAV3QN74"/>
<accession>A0AAV3QN74</accession>
<keyword evidence="3" id="KW-1185">Reference proteome</keyword>
<sequence>MAPALKRIFVVALENGLRLPVHPFMGDLLSLRPFFFFVLGEGHPTDVPASCSPYRKSTGALLGSTKHKAHSASFAAGPMPLNFYSYPRFLKAVCLTPGSVTDLSAREALRATYNVSDHVPSLFPVFVLATSSDQQPLRHRRVGDGEQLLGIGQGDGSPPEKVSSSPWAFLLRCSLYCLPPYLDPKDHGKVGSAAPQAITPSPLPTLVVQVTGPSPLALEGPLTSKKRIGFPPYNPRPAESQRRSDKAPLSQLPAPPVGESSVSKKSSTDPSHEELTSILSTLGDKFFELQGVTLYSYRRLLTSLEEASTSSSQISQVEQDLRAFKMENASEEGTLQRRLKNLVGDHDILKERYASRVCRTEVVKVELEGMKAERDSAQLERESLRTRRNEALLSNDRFLGQLTESSN</sequence>
<reference evidence="2 3" key="1">
    <citation type="submission" date="2024-01" db="EMBL/GenBank/DDBJ databases">
        <title>The complete chloroplast genome sequence of Lithospermum erythrorhizon: insights into the phylogenetic relationship among Boraginaceae species and the maternal lineages of purple gromwells.</title>
        <authorList>
            <person name="Okada T."/>
            <person name="Watanabe K."/>
        </authorList>
    </citation>
    <scope>NUCLEOTIDE SEQUENCE [LARGE SCALE GENOMIC DNA]</scope>
</reference>
<protein>
    <submittedName>
        <fullName evidence="2">Uncharacterized protein</fullName>
    </submittedName>
</protein>
<evidence type="ECO:0000313" key="3">
    <source>
        <dbReference type="Proteomes" id="UP001454036"/>
    </source>
</evidence>
<dbReference type="EMBL" id="BAABME010005283">
    <property type="protein sequence ID" value="GAA0165189.1"/>
    <property type="molecule type" value="Genomic_DNA"/>
</dbReference>
<proteinExistence type="predicted"/>
<gene>
    <name evidence="2" type="ORF">LIER_20652</name>
</gene>
<evidence type="ECO:0000256" key="1">
    <source>
        <dbReference type="SAM" id="MobiDB-lite"/>
    </source>
</evidence>
<feature type="region of interest" description="Disordered" evidence="1">
    <location>
        <begin position="218"/>
        <end position="272"/>
    </location>
</feature>
<evidence type="ECO:0000313" key="2">
    <source>
        <dbReference type="EMBL" id="GAA0165189.1"/>
    </source>
</evidence>
<dbReference type="Proteomes" id="UP001454036">
    <property type="component" value="Unassembled WGS sequence"/>
</dbReference>
<comment type="caution">
    <text evidence="2">The sequence shown here is derived from an EMBL/GenBank/DDBJ whole genome shotgun (WGS) entry which is preliminary data.</text>
</comment>
<name>A0AAV3QN74_LITER</name>
<organism evidence="2 3">
    <name type="scientific">Lithospermum erythrorhizon</name>
    <name type="common">Purple gromwell</name>
    <name type="synonym">Lithospermum officinale var. erythrorhizon</name>
    <dbReference type="NCBI Taxonomy" id="34254"/>
    <lineage>
        <taxon>Eukaryota</taxon>
        <taxon>Viridiplantae</taxon>
        <taxon>Streptophyta</taxon>
        <taxon>Embryophyta</taxon>
        <taxon>Tracheophyta</taxon>
        <taxon>Spermatophyta</taxon>
        <taxon>Magnoliopsida</taxon>
        <taxon>eudicotyledons</taxon>
        <taxon>Gunneridae</taxon>
        <taxon>Pentapetalae</taxon>
        <taxon>asterids</taxon>
        <taxon>lamiids</taxon>
        <taxon>Boraginales</taxon>
        <taxon>Boraginaceae</taxon>
        <taxon>Boraginoideae</taxon>
        <taxon>Lithospermeae</taxon>
        <taxon>Lithospermum</taxon>
    </lineage>
</organism>